<evidence type="ECO:0000313" key="3">
    <source>
        <dbReference type="Proteomes" id="UP000799118"/>
    </source>
</evidence>
<feature type="compositionally biased region" description="Polar residues" evidence="1">
    <location>
        <begin position="17"/>
        <end position="62"/>
    </location>
</feature>
<evidence type="ECO:0000313" key="2">
    <source>
        <dbReference type="EMBL" id="KAE9404902.1"/>
    </source>
</evidence>
<feature type="region of interest" description="Disordered" evidence="1">
    <location>
        <begin position="378"/>
        <end position="412"/>
    </location>
</feature>
<feature type="region of interest" description="Disordered" evidence="1">
    <location>
        <begin position="1"/>
        <end position="309"/>
    </location>
</feature>
<feature type="compositionally biased region" description="Basic and acidic residues" evidence="1">
    <location>
        <begin position="156"/>
        <end position="168"/>
    </location>
</feature>
<name>A0A6A4HZP9_9AGAR</name>
<dbReference type="Proteomes" id="UP000799118">
    <property type="component" value="Unassembled WGS sequence"/>
</dbReference>
<feature type="compositionally biased region" description="Low complexity" evidence="1">
    <location>
        <begin position="172"/>
        <end position="213"/>
    </location>
</feature>
<dbReference type="EMBL" id="ML769413">
    <property type="protein sequence ID" value="KAE9404902.1"/>
    <property type="molecule type" value="Genomic_DNA"/>
</dbReference>
<protein>
    <submittedName>
        <fullName evidence="2">Uncharacterized protein</fullName>
    </submittedName>
</protein>
<evidence type="ECO:0000256" key="1">
    <source>
        <dbReference type="SAM" id="MobiDB-lite"/>
    </source>
</evidence>
<keyword evidence="3" id="KW-1185">Reference proteome</keyword>
<dbReference type="AlphaFoldDB" id="A0A6A4HZP9"/>
<proteinExistence type="predicted"/>
<sequence length="428" mass="44356">MRPNPPSPTASTTESSQQPDSAPTVPNTPRSRSDGTQSSLFPPTVPNTPRESAHSRGSSQSILRGASNSSISSNSSTSSAGSISQPSTAPRAKAKKPYLNGLATPNRPAPKPRSDYGSSTFSFPTSSFSGPSVPSESVSDKGYITESSRGSRSSSKNRDSSAAEKGDGRQVTSLRSVSSSSAQSFTSTSSTTSAASGISSLSSNSSTTAPSSAECSPKKTSSILPKIPLLPTIPSGSLLKTPPGSPEMELAGFPPVFRNGREPKTPSATRTSISPGTPSGPPKTPASKVSNLSRVPPSERKQLFGGQPRTLMMLKKDVDFVPQSPQKMQGFRKMDMSGNVCASSPGPGGDVSVGTVAGMGGRRTRTHSRTRSAFALGISSTRTSSRTSSRERGHARARSVGRRDSEMASGMLEGDDVSSLVLVLQEGR</sequence>
<feature type="compositionally biased region" description="Low complexity" evidence="1">
    <location>
        <begin position="117"/>
        <end position="137"/>
    </location>
</feature>
<organism evidence="2 3">
    <name type="scientific">Gymnopus androsaceus JB14</name>
    <dbReference type="NCBI Taxonomy" id="1447944"/>
    <lineage>
        <taxon>Eukaryota</taxon>
        <taxon>Fungi</taxon>
        <taxon>Dikarya</taxon>
        <taxon>Basidiomycota</taxon>
        <taxon>Agaricomycotina</taxon>
        <taxon>Agaricomycetes</taxon>
        <taxon>Agaricomycetidae</taxon>
        <taxon>Agaricales</taxon>
        <taxon>Marasmiineae</taxon>
        <taxon>Omphalotaceae</taxon>
        <taxon>Gymnopus</taxon>
    </lineage>
</organism>
<feature type="compositionally biased region" description="Low complexity" evidence="1">
    <location>
        <begin position="220"/>
        <end position="235"/>
    </location>
</feature>
<feature type="compositionally biased region" description="Low complexity" evidence="1">
    <location>
        <begin position="65"/>
        <end position="84"/>
    </location>
</feature>
<reference evidence="2" key="1">
    <citation type="journal article" date="2019" name="Environ. Microbiol.">
        <title>Fungal ecological strategies reflected in gene transcription - a case study of two litter decomposers.</title>
        <authorList>
            <person name="Barbi F."/>
            <person name="Kohler A."/>
            <person name="Barry K."/>
            <person name="Baskaran P."/>
            <person name="Daum C."/>
            <person name="Fauchery L."/>
            <person name="Ihrmark K."/>
            <person name="Kuo A."/>
            <person name="LaButti K."/>
            <person name="Lipzen A."/>
            <person name="Morin E."/>
            <person name="Grigoriev I.V."/>
            <person name="Henrissat B."/>
            <person name="Lindahl B."/>
            <person name="Martin F."/>
        </authorList>
    </citation>
    <scope>NUCLEOTIDE SEQUENCE</scope>
    <source>
        <strain evidence="2">JB14</strain>
    </source>
</reference>
<accession>A0A6A4HZP9</accession>
<gene>
    <name evidence="2" type="ORF">BT96DRAFT_398138</name>
</gene>